<dbReference type="AlphaFoldDB" id="A0A915DJV1"/>
<keyword evidence="2" id="KW-1185">Reference proteome</keyword>
<evidence type="ECO:0000256" key="1">
    <source>
        <dbReference type="SAM" id="MobiDB-lite"/>
    </source>
</evidence>
<sequence>MAESTGAMTSAADLKESDDNGAPSTDAANVTSQGPSSASPDVSPSAEPSTTSSPTEVVSSMPSTTPGQNAGDAVTRIIEDSVVHAVETKPGESD</sequence>
<evidence type="ECO:0000313" key="2">
    <source>
        <dbReference type="Proteomes" id="UP000887574"/>
    </source>
</evidence>
<accession>A0A915DJV1</accession>
<name>A0A915DJV1_9BILA</name>
<protein>
    <submittedName>
        <fullName evidence="3">Uncharacterized protein</fullName>
    </submittedName>
</protein>
<feature type="compositionally biased region" description="Low complexity" evidence="1">
    <location>
        <begin position="35"/>
        <end position="66"/>
    </location>
</feature>
<proteinExistence type="predicted"/>
<organism evidence="2 3">
    <name type="scientific">Ditylenchus dipsaci</name>
    <dbReference type="NCBI Taxonomy" id="166011"/>
    <lineage>
        <taxon>Eukaryota</taxon>
        <taxon>Metazoa</taxon>
        <taxon>Ecdysozoa</taxon>
        <taxon>Nematoda</taxon>
        <taxon>Chromadorea</taxon>
        <taxon>Rhabditida</taxon>
        <taxon>Tylenchina</taxon>
        <taxon>Tylenchomorpha</taxon>
        <taxon>Sphaerularioidea</taxon>
        <taxon>Anguinidae</taxon>
        <taxon>Anguininae</taxon>
        <taxon>Ditylenchus</taxon>
    </lineage>
</organism>
<dbReference type="WBParaSite" id="jg20804">
    <property type="protein sequence ID" value="jg20804"/>
    <property type="gene ID" value="jg20804"/>
</dbReference>
<reference evidence="3" key="1">
    <citation type="submission" date="2022-11" db="UniProtKB">
        <authorList>
            <consortium name="WormBaseParasite"/>
        </authorList>
    </citation>
    <scope>IDENTIFICATION</scope>
</reference>
<feature type="region of interest" description="Disordered" evidence="1">
    <location>
        <begin position="1"/>
        <end position="77"/>
    </location>
</feature>
<dbReference type="Proteomes" id="UP000887574">
    <property type="component" value="Unplaced"/>
</dbReference>
<feature type="compositionally biased region" description="Polar residues" evidence="1">
    <location>
        <begin position="22"/>
        <end position="34"/>
    </location>
</feature>
<evidence type="ECO:0000313" key="3">
    <source>
        <dbReference type="WBParaSite" id="jg20804"/>
    </source>
</evidence>